<dbReference type="Pfam" id="PF00026">
    <property type="entry name" value="Asp"/>
    <property type="match status" value="1"/>
</dbReference>
<evidence type="ECO:0000313" key="8">
    <source>
        <dbReference type="Proteomes" id="UP001218218"/>
    </source>
</evidence>
<accession>A0AAD6ZAS9</accession>
<dbReference type="PANTHER" id="PTHR47966">
    <property type="entry name" value="BETA-SITE APP-CLEAVING ENZYME, ISOFORM A-RELATED"/>
    <property type="match status" value="1"/>
</dbReference>
<dbReference type="InterPro" id="IPR001969">
    <property type="entry name" value="Aspartic_peptidase_AS"/>
</dbReference>
<protein>
    <submittedName>
        <fullName evidence="7">Aspartic peptidase domain-containing protein</fullName>
    </submittedName>
</protein>
<evidence type="ECO:0000313" key="7">
    <source>
        <dbReference type="EMBL" id="KAJ7314795.1"/>
    </source>
</evidence>
<reference evidence="7" key="1">
    <citation type="submission" date="2023-03" db="EMBL/GenBank/DDBJ databases">
        <title>Massive genome expansion in bonnet fungi (Mycena s.s.) driven by repeated elements and novel gene families across ecological guilds.</title>
        <authorList>
            <consortium name="Lawrence Berkeley National Laboratory"/>
            <person name="Harder C.B."/>
            <person name="Miyauchi S."/>
            <person name="Viragh M."/>
            <person name="Kuo A."/>
            <person name="Thoen E."/>
            <person name="Andreopoulos B."/>
            <person name="Lu D."/>
            <person name="Skrede I."/>
            <person name="Drula E."/>
            <person name="Henrissat B."/>
            <person name="Morin E."/>
            <person name="Kohler A."/>
            <person name="Barry K."/>
            <person name="LaButti K."/>
            <person name="Morin E."/>
            <person name="Salamov A."/>
            <person name="Lipzen A."/>
            <person name="Mereny Z."/>
            <person name="Hegedus B."/>
            <person name="Baldrian P."/>
            <person name="Stursova M."/>
            <person name="Weitz H."/>
            <person name="Taylor A."/>
            <person name="Grigoriev I.V."/>
            <person name="Nagy L.G."/>
            <person name="Martin F."/>
            <person name="Kauserud H."/>
        </authorList>
    </citation>
    <scope>NUCLEOTIDE SEQUENCE</scope>
    <source>
        <strain evidence="7">CBHHK002</strain>
    </source>
</reference>
<dbReference type="InterPro" id="IPR033121">
    <property type="entry name" value="PEPTIDASE_A1"/>
</dbReference>
<keyword evidence="4" id="KW-0378">Hydrolase</keyword>
<dbReference type="GO" id="GO:0004190">
    <property type="term" value="F:aspartic-type endopeptidase activity"/>
    <property type="evidence" value="ECO:0007669"/>
    <property type="project" value="UniProtKB-KW"/>
</dbReference>
<dbReference type="EMBL" id="JARIHO010000065">
    <property type="protein sequence ID" value="KAJ7314795.1"/>
    <property type="molecule type" value="Genomic_DNA"/>
</dbReference>
<evidence type="ECO:0000256" key="4">
    <source>
        <dbReference type="RuleBase" id="RU000454"/>
    </source>
</evidence>
<keyword evidence="5" id="KW-1133">Transmembrane helix</keyword>
<dbReference type="PANTHER" id="PTHR47966:SF51">
    <property type="entry name" value="BETA-SITE APP-CLEAVING ENZYME, ISOFORM A-RELATED"/>
    <property type="match status" value="1"/>
</dbReference>
<feature type="active site" evidence="3">
    <location>
        <position position="86"/>
    </location>
</feature>
<organism evidence="7 8">
    <name type="scientific">Mycena albidolilacea</name>
    <dbReference type="NCBI Taxonomy" id="1033008"/>
    <lineage>
        <taxon>Eukaryota</taxon>
        <taxon>Fungi</taxon>
        <taxon>Dikarya</taxon>
        <taxon>Basidiomycota</taxon>
        <taxon>Agaricomycotina</taxon>
        <taxon>Agaricomycetes</taxon>
        <taxon>Agaricomycetidae</taxon>
        <taxon>Agaricales</taxon>
        <taxon>Marasmiineae</taxon>
        <taxon>Mycenaceae</taxon>
        <taxon>Mycena</taxon>
    </lineage>
</organism>
<keyword evidence="5" id="KW-0812">Transmembrane</keyword>
<dbReference type="AlphaFoldDB" id="A0AAD6ZAS9"/>
<comment type="caution">
    <text evidence="7">The sequence shown here is derived from an EMBL/GenBank/DDBJ whole genome shotgun (WGS) entry which is preliminary data.</text>
</comment>
<dbReference type="PRINTS" id="PR00792">
    <property type="entry name" value="PEPSIN"/>
</dbReference>
<evidence type="ECO:0000256" key="2">
    <source>
        <dbReference type="ARBA" id="ARBA00022750"/>
    </source>
</evidence>
<evidence type="ECO:0000256" key="1">
    <source>
        <dbReference type="ARBA" id="ARBA00007447"/>
    </source>
</evidence>
<proteinExistence type="inferred from homology"/>
<evidence type="ECO:0000256" key="3">
    <source>
        <dbReference type="PIRSR" id="PIRSR601461-1"/>
    </source>
</evidence>
<feature type="active site" evidence="3">
    <location>
        <position position="281"/>
    </location>
</feature>
<sequence length="513" mass="53175">MGGVHLQKDPHSLSAACVSSLALHGKRINLPRTGKGATLSATGYKASNGSSNLENILSNPLLGLDITARYATNITVNGQNFLVAIDTGSSDLWISPSSNFRSTSTQVQSAVNYATSVVSGTVSTASVAMGSYSFDSQALIISRQDQVGLTGILDLGMDGLIGLAFDGGESFIETSLKTAGFPTSGQPFLFNIFDQTPDASNFIAVSLSRTDDLEDSADASFLINELDETYAAVAQSTPIPIFPNQRWNLVVDSITVDGKVVATPASTVTDNKSGNLVALMDTGTPSAFVPPEVFNGIYGNIPGALFSAQTGSFIIPCNTTTIVTVVFGGQSFPIHPLDLSDVKTIDEVTVCVSSFFAGAGNTDFDMLFGDSIMRNMYSVFNFGSAIAKSPGPASNMQLLSQTDPVAAAADVISVRMAQLAKGPPEGAPTSFGPLTSIPPPAFAAAVAASSSDNATGGDEESVRKYAPVVIGLLGANLVLMLGLVVFAAVTCVRRGGRAASVGQGKYVPVRFKE</sequence>
<feature type="transmembrane region" description="Helical" evidence="5">
    <location>
        <begin position="465"/>
        <end position="489"/>
    </location>
</feature>
<keyword evidence="8" id="KW-1185">Reference proteome</keyword>
<dbReference type="Gene3D" id="2.40.70.10">
    <property type="entry name" value="Acid Proteases"/>
    <property type="match status" value="2"/>
</dbReference>
<keyword evidence="2 4" id="KW-0064">Aspartyl protease</keyword>
<keyword evidence="5" id="KW-0472">Membrane</keyword>
<gene>
    <name evidence="7" type="ORF">DFH08DRAFT_894808</name>
</gene>
<dbReference type="PROSITE" id="PS00141">
    <property type="entry name" value="ASP_PROTEASE"/>
    <property type="match status" value="1"/>
</dbReference>
<name>A0AAD6ZAS9_9AGAR</name>
<evidence type="ECO:0000259" key="6">
    <source>
        <dbReference type="PROSITE" id="PS51767"/>
    </source>
</evidence>
<dbReference type="PROSITE" id="PS51767">
    <property type="entry name" value="PEPTIDASE_A1"/>
    <property type="match status" value="1"/>
</dbReference>
<dbReference type="GO" id="GO:0006508">
    <property type="term" value="P:proteolysis"/>
    <property type="evidence" value="ECO:0007669"/>
    <property type="project" value="UniProtKB-KW"/>
</dbReference>
<dbReference type="InterPro" id="IPR001461">
    <property type="entry name" value="Aspartic_peptidase_A1"/>
</dbReference>
<feature type="domain" description="Peptidase A1" evidence="6">
    <location>
        <begin position="70"/>
        <end position="393"/>
    </location>
</feature>
<dbReference type="InterPro" id="IPR021109">
    <property type="entry name" value="Peptidase_aspartic_dom_sf"/>
</dbReference>
<dbReference type="Proteomes" id="UP001218218">
    <property type="component" value="Unassembled WGS sequence"/>
</dbReference>
<keyword evidence="4" id="KW-0645">Protease</keyword>
<comment type="similarity">
    <text evidence="1 4">Belongs to the peptidase A1 family.</text>
</comment>
<dbReference type="InterPro" id="IPR034164">
    <property type="entry name" value="Pepsin-like_dom"/>
</dbReference>
<evidence type="ECO:0000256" key="5">
    <source>
        <dbReference type="SAM" id="Phobius"/>
    </source>
</evidence>
<dbReference type="CDD" id="cd05471">
    <property type="entry name" value="pepsin_like"/>
    <property type="match status" value="1"/>
</dbReference>
<dbReference type="SUPFAM" id="SSF50630">
    <property type="entry name" value="Acid proteases"/>
    <property type="match status" value="1"/>
</dbReference>